<evidence type="ECO:0000313" key="1">
    <source>
        <dbReference type="EMBL" id="KAE8423164.1"/>
    </source>
</evidence>
<evidence type="ECO:0000313" key="2">
    <source>
        <dbReference type="Proteomes" id="UP000325395"/>
    </source>
</evidence>
<proteinExistence type="predicted"/>
<accession>A0ABQ6X1H8</accession>
<protein>
    <submittedName>
        <fullName evidence="1">Uncharacterized protein</fullName>
    </submittedName>
</protein>
<gene>
    <name evidence="1" type="ORF">BDV36DRAFT_243797</name>
</gene>
<keyword evidence="2" id="KW-1185">Reference proteome</keyword>
<reference evidence="1 2" key="1">
    <citation type="submission" date="2019-04" db="EMBL/GenBank/DDBJ databases">
        <authorList>
            <consortium name="DOE Joint Genome Institute"/>
            <person name="Mondo S."/>
            <person name="Kjaerbolling I."/>
            <person name="Vesth T."/>
            <person name="Frisvad J.C."/>
            <person name="Nybo J.L."/>
            <person name="Theobald S."/>
            <person name="Kildgaard S."/>
            <person name="Isbrandt T."/>
            <person name="Kuo A."/>
            <person name="Sato A."/>
            <person name="Lyhne E.K."/>
            <person name="Kogle M.E."/>
            <person name="Wiebenga A."/>
            <person name="Kun R.S."/>
            <person name="Lubbers R.J."/>
            <person name="Makela M.R."/>
            <person name="Barry K."/>
            <person name="Chovatia M."/>
            <person name="Clum A."/>
            <person name="Daum C."/>
            <person name="Haridas S."/>
            <person name="He G."/>
            <person name="LaButti K."/>
            <person name="Lipzen A."/>
            <person name="Riley R."/>
            <person name="Salamov A."/>
            <person name="Simmons B.A."/>
            <person name="Magnuson J.K."/>
            <person name="Henrissat B."/>
            <person name="Mortensen U.H."/>
            <person name="Larsen T.O."/>
            <person name="Devries R.P."/>
            <person name="Grigoriev I.V."/>
            <person name="Machida M."/>
            <person name="Baker S.E."/>
            <person name="Andersen M.R."/>
            <person name="Cantor M.N."/>
            <person name="Hua S.X."/>
        </authorList>
    </citation>
    <scope>NUCLEOTIDE SEQUENCE [LARGE SCALE GENOMIC DNA]</scope>
    <source>
        <strain evidence="1 2">CBS 117616</strain>
    </source>
</reference>
<name>A0ABQ6X1H8_9EURO</name>
<dbReference type="Proteomes" id="UP000325395">
    <property type="component" value="Unassembled WGS sequence"/>
</dbReference>
<dbReference type="EMBL" id="ML735690">
    <property type="protein sequence ID" value="KAE8423164.1"/>
    <property type="molecule type" value="Genomic_DNA"/>
</dbReference>
<sequence length="82" mass="9018">MANLNSISTTFKHGELSIVRGLYGSDKATFVNPLASGQNPAIHMFPGGIFEDNTKYPTITVAYHLLQPGLCAPMWHSQNYHV</sequence>
<organism evidence="1 2">
    <name type="scientific">Aspergillus pseudocaelatus</name>
    <dbReference type="NCBI Taxonomy" id="1825620"/>
    <lineage>
        <taxon>Eukaryota</taxon>
        <taxon>Fungi</taxon>
        <taxon>Dikarya</taxon>
        <taxon>Ascomycota</taxon>
        <taxon>Pezizomycotina</taxon>
        <taxon>Eurotiomycetes</taxon>
        <taxon>Eurotiomycetidae</taxon>
        <taxon>Eurotiales</taxon>
        <taxon>Aspergillaceae</taxon>
        <taxon>Aspergillus</taxon>
        <taxon>Aspergillus subgen. Circumdati</taxon>
    </lineage>
</organism>